<dbReference type="PANTHER" id="PTHR23404">
    <property type="entry name" value="MOLYBDOPTERIN SYNTHASE RELATED"/>
    <property type="match status" value="1"/>
</dbReference>
<reference evidence="13" key="1">
    <citation type="submission" date="2016-07" db="EMBL/GenBank/DDBJ databases">
        <authorList>
            <person name="Florea S."/>
            <person name="Webb J.S."/>
            <person name="Jaromczyk J."/>
            <person name="Schardl C.L."/>
        </authorList>
    </citation>
    <scope>NUCLEOTIDE SEQUENCE [LARGE SCALE GENOMIC DNA]</scope>
    <source>
        <strain evidence="13">KCTC 42131</strain>
    </source>
</reference>
<evidence type="ECO:0000256" key="8">
    <source>
        <dbReference type="ARBA" id="ARBA00030407"/>
    </source>
</evidence>
<evidence type="ECO:0000256" key="3">
    <source>
        <dbReference type="ARBA" id="ARBA00011950"/>
    </source>
</evidence>
<dbReference type="EC" id="2.8.1.12" evidence="3"/>
<dbReference type="InterPro" id="IPR003448">
    <property type="entry name" value="Mopterin_biosynth_MoaE"/>
</dbReference>
<evidence type="ECO:0000256" key="5">
    <source>
        <dbReference type="ARBA" id="ARBA00023150"/>
    </source>
</evidence>
<comment type="subunit">
    <text evidence="6">Heterotetramer of 2 MoaD subunits and 2 MoaE subunits. Also stable as homodimer. The enzyme changes between these two forms during catalysis.</text>
</comment>
<gene>
    <name evidence="12" type="ORF">PHACT_01250</name>
</gene>
<accession>A0A1E8CI53</accession>
<dbReference type="Gene3D" id="3.90.1170.40">
    <property type="entry name" value="Molybdopterin biosynthesis MoaE subunit"/>
    <property type="match status" value="1"/>
</dbReference>
<name>A0A1E8CI53_9GAMM</name>
<dbReference type="InterPro" id="IPR036563">
    <property type="entry name" value="MoaE_sf"/>
</dbReference>
<sequence>MPTMIRIDVQAQDFDLAAEYALIRDIADNPGAITIFSGLVRELQDVAAEGQSLTLEHYPGMTQKALRDIAEHACDRWPLSVCRVIHRVGTLQPGDQIVLVATASLHRDAAFDAARFIMDYLKTSAPFWKKQVAGDKDYWVESRTSDHQAAARWQDDNNS</sequence>
<dbReference type="GO" id="GO:0030366">
    <property type="term" value="F:molybdopterin synthase activity"/>
    <property type="evidence" value="ECO:0007669"/>
    <property type="project" value="UniProtKB-EC"/>
</dbReference>
<organism evidence="12 13">
    <name type="scientific">Pseudohongiella acticola</name>
    <dbReference type="NCBI Taxonomy" id="1524254"/>
    <lineage>
        <taxon>Bacteria</taxon>
        <taxon>Pseudomonadati</taxon>
        <taxon>Pseudomonadota</taxon>
        <taxon>Gammaproteobacteria</taxon>
        <taxon>Pseudomonadales</taxon>
        <taxon>Pseudohongiellaceae</taxon>
        <taxon>Pseudohongiella</taxon>
    </lineage>
</organism>
<evidence type="ECO:0000256" key="2">
    <source>
        <dbReference type="ARBA" id="ARBA00005426"/>
    </source>
</evidence>
<keyword evidence="5" id="KW-0501">Molybdenum cofactor biosynthesis</keyword>
<evidence type="ECO:0000313" key="12">
    <source>
        <dbReference type="EMBL" id="OFE11937.1"/>
    </source>
</evidence>
<dbReference type="UniPathway" id="UPA00344"/>
<dbReference type="EMBL" id="MASR01000001">
    <property type="protein sequence ID" value="OFE11937.1"/>
    <property type="molecule type" value="Genomic_DNA"/>
</dbReference>
<dbReference type="SUPFAM" id="SSF54690">
    <property type="entry name" value="Molybdopterin synthase subunit MoaE"/>
    <property type="match status" value="1"/>
</dbReference>
<evidence type="ECO:0000256" key="7">
    <source>
        <dbReference type="ARBA" id="ARBA00029745"/>
    </source>
</evidence>
<dbReference type="CDD" id="cd00756">
    <property type="entry name" value="MoaE"/>
    <property type="match status" value="1"/>
</dbReference>
<dbReference type="AlphaFoldDB" id="A0A1E8CI53"/>
<proteinExistence type="inferred from homology"/>
<evidence type="ECO:0000256" key="11">
    <source>
        <dbReference type="ARBA" id="ARBA00049878"/>
    </source>
</evidence>
<dbReference type="GO" id="GO:0006777">
    <property type="term" value="P:Mo-molybdopterin cofactor biosynthetic process"/>
    <property type="evidence" value="ECO:0007669"/>
    <property type="project" value="UniProtKB-KW"/>
</dbReference>
<comment type="similarity">
    <text evidence="2">Belongs to the MoaE family.</text>
</comment>
<dbReference type="STRING" id="1524254.PHACT_01250"/>
<dbReference type="Pfam" id="PF02391">
    <property type="entry name" value="MoaE"/>
    <property type="match status" value="1"/>
</dbReference>
<protein>
    <recommendedName>
        <fullName evidence="4">Molybdopterin synthase catalytic subunit</fullName>
        <ecNumber evidence="3">2.8.1.12</ecNumber>
    </recommendedName>
    <alternativeName>
        <fullName evidence="9">MPT synthase subunit 2</fullName>
    </alternativeName>
    <alternativeName>
        <fullName evidence="7">Molybdenum cofactor biosynthesis protein E</fullName>
    </alternativeName>
    <alternativeName>
        <fullName evidence="8">Molybdopterin-converting factor large subunit</fullName>
    </alternativeName>
    <alternativeName>
        <fullName evidence="10">Molybdopterin-converting factor subunit 2</fullName>
    </alternativeName>
</protein>
<evidence type="ECO:0000256" key="10">
    <source>
        <dbReference type="ARBA" id="ARBA00032474"/>
    </source>
</evidence>
<dbReference type="NCBIfam" id="NF007959">
    <property type="entry name" value="PRK10678.1"/>
    <property type="match status" value="1"/>
</dbReference>
<dbReference type="RefSeq" id="WP_070115561.1">
    <property type="nucleotide sequence ID" value="NZ_MASR01000001.1"/>
</dbReference>
<evidence type="ECO:0000256" key="9">
    <source>
        <dbReference type="ARBA" id="ARBA00030781"/>
    </source>
</evidence>
<keyword evidence="13" id="KW-1185">Reference proteome</keyword>
<evidence type="ECO:0000256" key="4">
    <source>
        <dbReference type="ARBA" id="ARBA00013858"/>
    </source>
</evidence>
<evidence type="ECO:0000256" key="1">
    <source>
        <dbReference type="ARBA" id="ARBA00005046"/>
    </source>
</evidence>
<comment type="pathway">
    <text evidence="1">Cofactor biosynthesis; molybdopterin biosynthesis.</text>
</comment>
<comment type="catalytic activity">
    <reaction evidence="11">
        <text>2 [molybdopterin-synthase sulfur-carrier protein]-C-terminal-Gly-aminoethanethioate + cyclic pyranopterin phosphate + H2O = molybdopterin + 2 [molybdopterin-synthase sulfur-carrier protein]-C-terminal Gly-Gly + 2 H(+)</text>
        <dbReference type="Rhea" id="RHEA:26333"/>
        <dbReference type="Rhea" id="RHEA-COMP:12202"/>
        <dbReference type="Rhea" id="RHEA-COMP:19907"/>
        <dbReference type="ChEBI" id="CHEBI:15377"/>
        <dbReference type="ChEBI" id="CHEBI:15378"/>
        <dbReference type="ChEBI" id="CHEBI:58698"/>
        <dbReference type="ChEBI" id="CHEBI:59648"/>
        <dbReference type="ChEBI" id="CHEBI:90778"/>
        <dbReference type="ChEBI" id="CHEBI:232372"/>
        <dbReference type="EC" id="2.8.1.12"/>
    </reaction>
</comment>
<evidence type="ECO:0000256" key="6">
    <source>
        <dbReference type="ARBA" id="ARBA00026066"/>
    </source>
</evidence>
<dbReference type="Proteomes" id="UP000175669">
    <property type="component" value="Unassembled WGS sequence"/>
</dbReference>
<comment type="caution">
    <text evidence="12">The sequence shown here is derived from an EMBL/GenBank/DDBJ whole genome shotgun (WGS) entry which is preliminary data.</text>
</comment>
<evidence type="ECO:0000313" key="13">
    <source>
        <dbReference type="Proteomes" id="UP000175669"/>
    </source>
</evidence>